<reference evidence="10" key="1">
    <citation type="submission" date="2016-11" db="UniProtKB">
        <authorList>
            <consortium name="WormBaseParasite"/>
        </authorList>
    </citation>
    <scope>IDENTIFICATION</scope>
</reference>
<keyword evidence="5" id="KW-0812">Transmembrane</keyword>
<dbReference type="PANTHER" id="PTHR21461:SF9">
    <property type="entry name" value="GLYCOSYLTRANSFERASE FAMILY 92 PROTEIN"/>
    <property type="match status" value="1"/>
</dbReference>
<dbReference type="WBParaSite" id="Csp11.Scaffold630.g21073.t2">
    <property type="protein sequence ID" value="Csp11.Scaffold630.g21073.t2"/>
    <property type="gene ID" value="Csp11.Scaffold630.g21073"/>
</dbReference>
<evidence type="ECO:0000256" key="3">
    <source>
        <dbReference type="ARBA" id="ARBA00022676"/>
    </source>
</evidence>
<dbReference type="PANTHER" id="PTHR21461">
    <property type="entry name" value="GLYCOSYLTRANSFERASE FAMILY 92 PROTEIN"/>
    <property type="match status" value="1"/>
</dbReference>
<keyword evidence="9" id="KW-1185">Reference proteome</keyword>
<proteinExistence type="inferred from homology"/>
<dbReference type="Proteomes" id="UP000095282">
    <property type="component" value="Unplaced"/>
</dbReference>
<accession>A0A1I7V049</accession>
<sequence>MQGLSDGQLRLLTAFLYEEYIVVTHTAQNPKGVGRTAYCHYYDCNRIEISGSKFKSFVFPMTAVHCPRRIGAEFMSLSFEENEEPKDPIPLLKRIFEGKFYLNEESKETDYSEPPHEIGVCVGPIYGTEKKCKRAIDHYQSVGEVEATFVNTEYEKVTWLFHMIQVHECFFRSKYHSKWVISTDIDERLVMTETPLTLYLRQQATSTCEINFGSRRVPKFDENPDVYISEQQITDSLSFLRYNLTSEHHWLGFKLIFKPLKVHMIHFHWTWRQHEGCHVITASEKIGYIRHYRTTSSSSLRGNWFNLMKPYQITKMDERFTEKLKLKVLEKVKYIYELHPVYCSSIDQKVRNTFTNDLHCV</sequence>
<dbReference type="Pfam" id="PF01697">
    <property type="entry name" value="Glyco_transf_92"/>
    <property type="match status" value="1"/>
</dbReference>
<organism evidence="9 10">
    <name type="scientific">Caenorhabditis tropicalis</name>
    <dbReference type="NCBI Taxonomy" id="1561998"/>
    <lineage>
        <taxon>Eukaryota</taxon>
        <taxon>Metazoa</taxon>
        <taxon>Ecdysozoa</taxon>
        <taxon>Nematoda</taxon>
        <taxon>Chromadorea</taxon>
        <taxon>Rhabditida</taxon>
        <taxon>Rhabditina</taxon>
        <taxon>Rhabditomorpha</taxon>
        <taxon>Rhabditoidea</taxon>
        <taxon>Rhabditidae</taxon>
        <taxon>Peloderinae</taxon>
        <taxon>Caenorhabditis</taxon>
    </lineage>
</organism>
<evidence type="ECO:0000256" key="2">
    <source>
        <dbReference type="ARBA" id="ARBA00007647"/>
    </source>
</evidence>
<evidence type="ECO:0000256" key="6">
    <source>
        <dbReference type="ARBA" id="ARBA00022989"/>
    </source>
</evidence>
<dbReference type="GO" id="GO:0005737">
    <property type="term" value="C:cytoplasm"/>
    <property type="evidence" value="ECO:0007669"/>
    <property type="project" value="TreeGrafter"/>
</dbReference>
<evidence type="ECO:0000256" key="1">
    <source>
        <dbReference type="ARBA" id="ARBA00004167"/>
    </source>
</evidence>
<keyword evidence="6" id="KW-1133">Transmembrane helix</keyword>
<evidence type="ECO:0000313" key="9">
    <source>
        <dbReference type="Proteomes" id="UP000095282"/>
    </source>
</evidence>
<dbReference type="eggNOG" id="KOG4735">
    <property type="taxonomic scope" value="Eukaryota"/>
</dbReference>
<evidence type="ECO:0000256" key="8">
    <source>
        <dbReference type="RuleBase" id="RU366017"/>
    </source>
</evidence>
<evidence type="ECO:0000256" key="5">
    <source>
        <dbReference type="ARBA" id="ARBA00022692"/>
    </source>
</evidence>
<dbReference type="InterPro" id="IPR008166">
    <property type="entry name" value="Glyco_transf_92"/>
</dbReference>
<evidence type="ECO:0000256" key="4">
    <source>
        <dbReference type="ARBA" id="ARBA00022679"/>
    </source>
</evidence>
<dbReference type="AlphaFoldDB" id="A0A1I7V049"/>
<dbReference type="EC" id="2.4.1.-" evidence="8"/>
<keyword evidence="7" id="KW-0472">Membrane</keyword>
<dbReference type="GO" id="GO:0016020">
    <property type="term" value="C:membrane"/>
    <property type="evidence" value="ECO:0007669"/>
    <property type="project" value="UniProtKB-SubCell"/>
</dbReference>
<protein>
    <recommendedName>
        <fullName evidence="8">Glycosyltransferase family 92 protein</fullName>
        <ecNumber evidence="8">2.4.1.-</ecNumber>
    </recommendedName>
</protein>
<keyword evidence="4 8" id="KW-0808">Transferase</keyword>
<evidence type="ECO:0000313" key="10">
    <source>
        <dbReference type="WBParaSite" id="Csp11.Scaffold630.g21073.t2"/>
    </source>
</evidence>
<dbReference type="GO" id="GO:0016757">
    <property type="term" value="F:glycosyltransferase activity"/>
    <property type="evidence" value="ECO:0007669"/>
    <property type="project" value="UniProtKB-UniRule"/>
</dbReference>
<name>A0A1I7V049_9PELO</name>
<keyword evidence="3 8" id="KW-0328">Glycosyltransferase</keyword>
<evidence type="ECO:0000256" key="7">
    <source>
        <dbReference type="ARBA" id="ARBA00023136"/>
    </source>
</evidence>
<comment type="subcellular location">
    <subcellularLocation>
        <location evidence="1">Membrane</location>
        <topology evidence="1">Single-pass membrane protein</topology>
    </subcellularLocation>
</comment>
<comment type="similarity">
    <text evidence="2 8">Belongs to the glycosyltransferase 92 family.</text>
</comment>